<dbReference type="EMBL" id="CP000910">
    <property type="protein sequence ID" value="ABY25218.1"/>
    <property type="molecule type" value="Genomic_DNA"/>
</dbReference>
<dbReference type="PROSITE" id="PS50977">
    <property type="entry name" value="HTH_TETR_2"/>
    <property type="match status" value="1"/>
</dbReference>
<dbReference type="PRINTS" id="PR00455">
    <property type="entry name" value="HTHTETR"/>
</dbReference>
<dbReference type="InterPro" id="IPR003012">
    <property type="entry name" value="Tet_transcr_reg_TetR"/>
</dbReference>
<dbReference type="PANTHER" id="PTHR30055">
    <property type="entry name" value="HTH-TYPE TRANSCRIPTIONAL REGULATOR RUTR"/>
    <property type="match status" value="1"/>
</dbReference>
<evidence type="ECO:0000256" key="5">
    <source>
        <dbReference type="PROSITE-ProRule" id="PRU00335"/>
    </source>
</evidence>
<gene>
    <name evidence="7" type="ordered locus">RSal33209_3509</name>
</gene>
<evidence type="ECO:0000256" key="2">
    <source>
        <dbReference type="ARBA" id="ARBA00023015"/>
    </source>
</evidence>
<name>A9WVJ7_RENSM</name>
<evidence type="ECO:0000259" key="6">
    <source>
        <dbReference type="PROSITE" id="PS50977"/>
    </source>
</evidence>
<sequence length="235" mass="26063">MDAIIDWVERGIMAEPIADQPARRRAGRPVKAVLLPDRITEAALALINSDGYKGLTMSALAQRLKVAPSALYNHVRSKQDVLSLVQDHLMSHIDVSQFQDKSWDDAVRAWARAYRDVFAAHIPLIPIIAVQPVTDSPQTLRIYEAVAQGFRNDGWLEQDIVDAIVVLESYIYGAAFDVNAPEEIFDCGSLAPEAPFFSTAVQARENFFGRYNAERAFAMGLDAIIVGLKSREAFT</sequence>
<dbReference type="GO" id="GO:0045892">
    <property type="term" value="P:negative regulation of DNA-templated transcription"/>
    <property type="evidence" value="ECO:0007669"/>
    <property type="project" value="InterPro"/>
</dbReference>
<evidence type="ECO:0000256" key="3">
    <source>
        <dbReference type="ARBA" id="ARBA00023125"/>
    </source>
</evidence>
<dbReference type="Pfam" id="PF02909">
    <property type="entry name" value="TetR_C_1"/>
    <property type="match status" value="1"/>
</dbReference>
<evidence type="ECO:0000256" key="4">
    <source>
        <dbReference type="ARBA" id="ARBA00023163"/>
    </source>
</evidence>
<dbReference type="AlphaFoldDB" id="A9WVJ7"/>
<dbReference type="SUPFAM" id="SSF46689">
    <property type="entry name" value="Homeodomain-like"/>
    <property type="match status" value="1"/>
</dbReference>
<protein>
    <submittedName>
        <fullName evidence="7">Transcriptional regulator, TetR family</fullName>
    </submittedName>
</protein>
<dbReference type="InterPro" id="IPR050109">
    <property type="entry name" value="HTH-type_TetR-like_transc_reg"/>
</dbReference>
<dbReference type="InterPro" id="IPR036271">
    <property type="entry name" value="Tet_transcr_reg_TetR-rel_C_sf"/>
</dbReference>
<dbReference type="InterPro" id="IPR001647">
    <property type="entry name" value="HTH_TetR"/>
</dbReference>
<feature type="domain" description="HTH tetR-type" evidence="6">
    <location>
        <begin position="33"/>
        <end position="93"/>
    </location>
</feature>
<dbReference type="Pfam" id="PF00440">
    <property type="entry name" value="TetR_N"/>
    <property type="match status" value="1"/>
</dbReference>
<organism evidence="7 8">
    <name type="scientific">Renibacterium salmoninarum (strain ATCC 33209 / DSM 20767 / JCM 11484 / NBRC 15589 / NCIMB 2235)</name>
    <dbReference type="NCBI Taxonomy" id="288705"/>
    <lineage>
        <taxon>Bacteria</taxon>
        <taxon>Bacillati</taxon>
        <taxon>Actinomycetota</taxon>
        <taxon>Actinomycetes</taxon>
        <taxon>Micrococcales</taxon>
        <taxon>Micrococcaceae</taxon>
        <taxon>Renibacterium</taxon>
    </lineage>
</organism>
<keyword evidence="1" id="KW-0678">Repressor</keyword>
<dbReference type="STRING" id="288705.RSal33209_3509"/>
<keyword evidence="8" id="KW-1185">Reference proteome</keyword>
<evidence type="ECO:0000313" key="7">
    <source>
        <dbReference type="EMBL" id="ABY25218.1"/>
    </source>
</evidence>
<keyword evidence="4" id="KW-0804">Transcription</keyword>
<keyword evidence="3 5" id="KW-0238">DNA-binding</keyword>
<evidence type="ECO:0000313" key="8">
    <source>
        <dbReference type="Proteomes" id="UP000002007"/>
    </source>
</evidence>
<dbReference type="GO" id="GO:0046677">
    <property type="term" value="P:response to antibiotic"/>
    <property type="evidence" value="ECO:0007669"/>
    <property type="project" value="InterPro"/>
</dbReference>
<dbReference type="Proteomes" id="UP000002007">
    <property type="component" value="Chromosome"/>
</dbReference>
<reference evidence="8" key="1">
    <citation type="journal article" date="2008" name="J. Bacteriol.">
        <title>Genome sequence of the fish pathogen Renibacterium salmoninarum suggests reductive evolution away from an environmental Arthrobacter ancestor.</title>
        <authorList>
            <person name="Wiens G.D."/>
            <person name="Rockey D.D."/>
            <person name="Wu Z."/>
            <person name="Chang J."/>
            <person name="Levy R."/>
            <person name="Crane S."/>
            <person name="Chen D.S."/>
            <person name="Capri G.R."/>
            <person name="Burnett J.R."/>
            <person name="Sudheesh P.S."/>
            <person name="Schipma M.J."/>
            <person name="Burd H."/>
            <person name="Bhattacharyya A."/>
            <person name="Rhodes L.D."/>
            <person name="Kaul R."/>
            <person name="Strom M.S."/>
        </authorList>
    </citation>
    <scope>NUCLEOTIDE SEQUENCE [LARGE SCALE GENOMIC DNA]</scope>
    <source>
        <strain evidence="8">ATCC 33209 / DSM 20767 / JCM 11484 / NBRC 15589 / NCIMB 2235</strain>
    </source>
</reference>
<feature type="DNA-binding region" description="H-T-H motif" evidence="5">
    <location>
        <begin position="56"/>
        <end position="75"/>
    </location>
</feature>
<dbReference type="eggNOG" id="COG1309">
    <property type="taxonomic scope" value="Bacteria"/>
</dbReference>
<dbReference type="InterPro" id="IPR009057">
    <property type="entry name" value="Homeodomain-like_sf"/>
</dbReference>
<dbReference type="SUPFAM" id="SSF48498">
    <property type="entry name" value="Tetracyclin repressor-like, C-terminal domain"/>
    <property type="match status" value="1"/>
</dbReference>
<proteinExistence type="predicted"/>
<accession>A9WVJ7</accession>
<dbReference type="PANTHER" id="PTHR30055:SF151">
    <property type="entry name" value="TRANSCRIPTIONAL REGULATORY PROTEIN"/>
    <property type="match status" value="1"/>
</dbReference>
<dbReference type="InterPro" id="IPR004111">
    <property type="entry name" value="Repressor_TetR_C"/>
</dbReference>
<dbReference type="PRINTS" id="PR00400">
    <property type="entry name" value="TETREPRESSOR"/>
</dbReference>
<evidence type="ECO:0000256" key="1">
    <source>
        <dbReference type="ARBA" id="ARBA00022491"/>
    </source>
</evidence>
<dbReference type="GO" id="GO:0000976">
    <property type="term" value="F:transcription cis-regulatory region binding"/>
    <property type="evidence" value="ECO:0007669"/>
    <property type="project" value="TreeGrafter"/>
</dbReference>
<keyword evidence="2" id="KW-0805">Transcription regulation</keyword>
<dbReference type="GO" id="GO:0003700">
    <property type="term" value="F:DNA-binding transcription factor activity"/>
    <property type="evidence" value="ECO:0007669"/>
    <property type="project" value="TreeGrafter"/>
</dbReference>
<dbReference type="HOGENOM" id="CLU_069543_3_0_11"/>
<dbReference type="Gene3D" id="1.10.357.10">
    <property type="entry name" value="Tetracycline Repressor, domain 2"/>
    <property type="match status" value="1"/>
</dbReference>
<dbReference type="KEGG" id="rsa:RSal33209_3509"/>